<dbReference type="AlphaFoldDB" id="A0A096CHJ6"/>
<dbReference type="Proteomes" id="UP000029585">
    <property type="component" value="Unassembled WGS sequence"/>
</dbReference>
<organism evidence="1 2">
    <name type="scientific">Flavonifractor plautii 1_3_50AFAA</name>
    <dbReference type="NCBI Taxonomy" id="742738"/>
    <lineage>
        <taxon>Bacteria</taxon>
        <taxon>Bacillati</taxon>
        <taxon>Bacillota</taxon>
        <taxon>Clostridia</taxon>
        <taxon>Eubacteriales</taxon>
        <taxon>Oscillospiraceae</taxon>
        <taxon>Flavonifractor</taxon>
    </lineage>
</organism>
<comment type="caution">
    <text evidence="1">The sequence shown here is derived from an EMBL/GenBank/DDBJ whole genome shotgun (WGS) entry which is preliminary data.</text>
</comment>
<keyword evidence="2" id="KW-1185">Reference proteome</keyword>
<dbReference type="PATRIC" id="fig|742738.3.peg.3053"/>
<evidence type="ECO:0000313" key="1">
    <source>
        <dbReference type="EMBL" id="KGF54277.1"/>
    </source>
</evidence>
<accession>A0A096CHJ6</accession>
<protein>
    <submittedName>
        <fullName evidence="1">Uncharacterized protein</fullName>
    </submittedName>
</protein>
<dbReference type="EMBL" id="ADLO01000091">
    <property type="protein sequence ID" value="KGF54277.1"/>
    <property type="molecule type" value="Genomic_DNA"/>
</dbReference>
<reference evidence="1 2" key="1">
    <citation type="submission" date="2011-08" db="EMBL/GenBank/DDBJ databases">
        <title>The Genome Sequence of Clostridium orbiscindens 1_3_50AFAA.</title>
        <authorList>
            <consortium name="The Broad Institute Genome Sequencing Platform"/>
            <person name="Earl A."/>
            <person name="Ward D."/>
            <person name="Feldgarden M."/>
            <person name="Gevers D."/>
            <person name="Daigneault M."/>
            <person name="Strauss J."/>
            <person name="Allen-Vercoe E."/>
            <person name="Young S.K."/>
            <person name="Zeng Q."/>
            <person name="Gargeya S."/>
            <person name="Fitzgerald M."/>
            <person name="Haas B."/>
            <person name="Abouelleil A."/>
            <person name="Alvarado L."/>
            <person name="Arachchi H.M."/>
            <person name="Berlin A."/>
            <person name="Brown A."/>
            <person name="Chapman S.B."/>
            <person name="Chen Z."/>
            <person name="Dunbar C."/>
            <person name="Freedman E."/>
            <person name="Gearin G."/>
            <person name="Gellesch M."/>
            <person name="Goldberg J."/>
            <person name="Griggs A."/>
            <person name="Gujja S."/>
            <person name="Heiman D."/>
            <person name="Howarth C."/>
            <person name="Larson L."/>
            <person name="Lui A."/>
            <person name="MacDonald P.J.P."/>
            <person name="Montmayeur A."/>
            <person name="Murphy C."/>
            <person name="Neiman D."/>
            <person name="Pearson M."/>
            <person name="Priest M."/>
            <person name="Roberts A."/>
            <person name="Saif S."/>
            <person name="Shea T."/>
            <person name="Shenoy N."/>
            <person name="Sisk P."/>
            <person name="Stolte C."/>
            <person name="Sykes S."/>
            <person name="Wortman J."/>
            <person name="Nusbaum C."/>
            <person name="Birren B."/>
        </authorList>
    </citation>
    <scope>NUCLEOTIDE SEQUENCE [LARGE SCALE GENOMIC DNA]</scope>
    <source>
        <strain evidence="1 2">1_3_50AFAA</strain>
    </source>
</reference>
<gene>
    <name evidence="1" type="ORF">HMPREF9460_02970</name>
</gene>
<proteinExistence type="predicted"/>
<dbReference type="HOGENOM" id="CLU_2935666_0_0_9"/>
<evidence type="ECO:0000313" key="2">
    <source>
        <dbReference type="Proteomes" id="UP000029585"/>
    </source>
</evidence>
<sequence>MNPLESSFLIHKAMRFDSKGGRILDVISDNYEKLAPSADTRLRVNRSGIQQKIIMKFLHI</sequence>
<name>A0A096CHJ6_FLAPL</name>